<dbReference type="PANTHER" id="PTHR45654:SF1">
    <property type="entry name" value="HOMEOBOX-LEUCINE ZIPPER PROTEIN HDG11"/>
    <property type="match status" value="1"/>
</dbReference>
<dbReference type="Pfam" id="PF00046">
    <property type="entry name" value="Homeodomain"/>
    <property type="match status" value="1"/>
</dbReference>
<dbReference type="EMBL" id="JARYMX010000007">
    <property type="protein sequence ID" value="KAJ9542620.1"/>
    <property type="molecule type" value="Genomic_DNA"/>
</dbReference>
<dbReference type="CDD" id="cd00086">
    <property type="entry name" value="homeodomain"/>
    <property type="match status" value="1"/>
</dbReference>
<evidence type="ECO:0000313" key="14">
    <source>
        <dbReference type="EMBL" id="KAJ9542620.1"/>
    </source>
</evidence>
<evidence type="ECO:0000256" key="1">
    <source>
        <dbReference type="ARBA" id="ARBA00004123"/>
    </source>
</evidence>
<dbReference type="InterPro" id="IPR009057">
    <property type="entry name" value="Homeodomain-like_sf"/>
</dbReference>
<evidence type="ECO:0000256" key="9">
    <source>
        <dbReference type="PROSITE-ProRule" id="PRU00108"/>
    </source>
</evidence>
<keyword evidence="4" id="KW-0175">Coiled coil</keyword>
<dbReference type="PROSITE" id="PS50848">
    <property type="entry name" value="START"/>
    <property type="match status" value="1"/>
</dbReference>
<dbReference type="SUPFAM" id="SSF55961">
    <property type="entry name" value="Bet v1-like"/>
    <property type="match status" value="2"/>
</dbReference>
<keyword evidence="7" id="KW-0804">Transcription</keyword>
<dbReference type="PANTHER" id="PTHR45654">
    <property type="entry name" value="HOMEOBOX-LEUCINE ZIPPER PROTEIN MERISTEM L1"/>
    <property type="match status" value="1"/>
</dbReference>
<dbReference type="GO" id="GO:0008289">
    <property type="term" value="F:lipid binding"/>
    <property type="evidence" value="ECO:0007669"/>
    <property type="project" value="InterPro"/>
</dbReference>
<evidence type="ECO:0000259" key="12">
    <source>
        <dbReference type="PROSITE" id="PS50071"/>
    </source>
</evidence>
<evidence type="ECO:0000256" key="3">
    <source>
        <dbReference type="ARBA" id="ARBA00023015"/>
    </source>
</evidence>
<dbReference type="GO" id="GO:0030154">
    <property type="term" value="P:cell differentiation"/>
    <property type="evidence" value="ECO:0007669"/>
    <property type="project" value="UniProtKB-ARBA"/>
</dbReference>
<keyword evidence="15" id="KW-1185">Reference proteome</keyword>
<dbReference type="InterPro" id="IPR057993">
    <property type="entry name" value="HD-Zip_IV_C"/>
</dbReference>
<evidence type="ECO:0000256" key="11">
    <source>
        <dbReference type="SAM" id="MobiDB-lite"/>
    </source>
</evidence>
<evidence type="ECO:0000256" key="6">
    <source>
        <dbReference type="ARBA" id="ARBA00023155"/>
    </source>
</evidence>
<dbReference type="PROSITE" id="PS50071">
    <property type="entry name" value="HOMEOBOX_2"/>
    <property type="match status" value="1"/>
</dbReference>
<comment type="caution">
    <text evidence="14">The sequence shown here is derived from an EMBL/GenBank/DDBJ whole genome shotgun (WGS) entry which is preliminary data.</text>
</comment>
<keyword evidence="8 9" id="KW-0539">Nucleus</keyword>
<feature type="compositionally biased region" description="Gly residues" evidence="11">
    <location>
        <begin position="1"/>
        <end position="20"/>
    </location>
</feature>
<keyword evidence="3" id="KW-0805">Transcription regulation</keyword>
<evidence type="ECO:0000259" key="13">
    <source>
        <dbReference type="PROSITE" id="PS50848"/>
    </source>
</evidence>
<dbReference type="SMART" id="SM00234">
    <property type="entry name" value="START"/>
    <property type="match status" value="1"/>
</dbReference>
<feature type="domain" description="Homeobox" evidence="12">
    <location>
        <begin position="26"/>
        <end position="86"/>
    </location>
</feature>
<evidence type="ECO:0000256" key="4">
    <source>
        <dbReference type="ARBA" id="ARBA00023054"/>
    </source>
</evidence>
<dbReference type="InterPro" id="IPR001356">
    <property type="entry name" value="HD"/>
</dbReference>
<evidence type="ECO:0000256" key="5">
    <source>
        <dbReference type="ARBA" id="ARBA00023125"/>
    </source>
</evidence>
<gene>
    <name evidence="14" type="ORF">OSB04_029126</name>
</gene>
<dbReference type="InterPro" id="IPR023393">
    <property type="entry name" value="START-like_dom_sf"/>
</dbReference>
<proteinExistence type="inferred from homology"/>
<dbReference type="GO" id="GO:0003677">
    <property type="term" value="F:DNA binding"/>
    <property type="evidence" value="ECO:0007669"/>
    <property type="project" value="UniProtKB-UniRule"/>
</dbReference>
<evidence type="ECO:0000313" key="15">
    <source>
        <dbReference type="Proteomes" id="UP001172457"/>
    </source>
</evidence>
<dbReference type="Proteomes" id="UP001172457">
    <property type="component" value="Chromosome 7"/>
</dbReference>
<name>A0AA38SUJ8_9ASTR</name>
<feature type="domain" description="START" evidence="13">
    <location>
        <begin position="224"/>
        <end position="463"/>
    </location>
</feature>
<dbReference type="Gene3D" id="3.30.530.20">
    <property type="match status" value="1"/>
</dbReference>
<dbReference type="CDD" id="cd08875">
    <property type="entry name" value="START_ArGLABRA2_like"/>
    <property type="match status" value="1"/>
</dbReference>
<comment type="similarity">
    <text evidence="2">Belongs to the HD-ZIP homeobox family. Class IV subfamily.</text>
</comment>
<feature type="region of interest" description="Disordered" evidence="11">
    <location>
        <begin position="1"/>
        <end position="35"/>
    </location>
</feature>
<dbReference type="Pfam" id="PF01852">
    <property type="entry name" value="START"/>
    <property type="match status" value="1"/>
</dbReference>
<dbReference type="FunFam" id="3.30.530.20:FF:000026">
    <property type="entry name" value="Homeobox-leucine zipper protein GLABRA 2"/>
    <property type="match status" value="1"/>
</dbReference>
<sequence length="756" mass="82551">MAMELGIGGGGGGGVGGSGGDDQQQSDPKKRYHRHTADQIQLLEATFKECPHPDEKMRLQLSRELGLNPRQIKFWFQNRRTQLKAKSEMADNCLLRVENDKIRSENIAIREALKNALCIACGGPPVQQDHLLEEQRLRYENEHLKQELDRISNIAAKFIGRPLSLFSPSPSHLSGLDLSMASYGGGTQHHLIPMVGGSGVVGGGPSLDLDLFTTIQPPTSHPLRIADKSIVADLATAAMDELLKLFRTDEPLWTKSAVDGRDILEIDAYQQIFPRPNTSVKNTNLWIEASRASGDVMMHSLQLVDMFADSTKWANLFPTIVSKARTIEVIASGVFGDQSSSMQLMYEELQVVSPLVPVRQFLFVRYIQQIEPETWAVVDVSYDPPQEDGFPYSDQLNSRRFPSGCLIRGMPNGYSKVRWIEHLEIEEKTAVHKIYRDLVYSGLAFGAERWVACLQRSCDRIVCQMVTNSNSSVRELGGVVPSADGKKIMMNLAQRMVNTFCASIAPGIGHLGTTVSDFDDFEVHTSLYKPLDPSQANTMVLVVATTVSMPFSPQFVFEFLRDENNRHQVLYINQHALQQNAQTVLGHGTCSRITTRSKRSRISQAGLTRATASLFFGQTQNTSQSNILILQESCTDASGSLIVYCPVDLPVINIAMSGEDPLYVPMLPSGFSITTDGRQSSTVAASLAPGGGGGGGNTAAGAGSLVTLMVQSVIGGPAWGKLGPESMTTINNLMGNTIRQIKAGLNCNSTTCSTPI</sequence>
<dbReference type="PROSITE" id="PS00027">
    <property type="entry name" value="HOMEOBOX_1"/>
    <property type="match status" value="1"/>
</dbReference>
<organism evidence="14 15">
    <name type="scientific">Centaurea solstitialis</name>
    <name type="common">yellow star-thistle</name>
    <dbReference type="NCBI Taxonomy" id="347529"/>
    <lineage>
        <taxon>Eukaryota</taxon>
        <taxon>Viridiplantae</taxon>
        <taxon>Streptophyta</taxon>
        <taxon>Embryophyta</taxon>
        <taxon>Tracheophyta</taxon>
        <taxon>Spermatophyta</taxon>
        <taxon>Magnoliopsida</taxon>
        <taxon>eudicotyledons</taxon>
        <taxon>Gunneridae</taxon>
        <taxon>Pentapetalae</taxon>
        <taxon>asterids</taxon>
        <taxon>campanulids</taxon>
        <taxon>Asterales</taxon>
        <taxon>Asteraceae</taxon>
        <taxon>Carduoideae</taxon>
        <taxon>Cardueae</taxon>
        <taxon>Centaureinae</taxon>
        <taxon>Centaurea</taxon>
    </lineage>
</organism>
<dbReference type="InterPro" id="IPR002913">
    <property type="entry name" value="START_lipid-bd_dom"/>
</dbReference>
<protein>
    <submittedName>
        <fullName evidence="14">Uncharacterized protein</fullName>
    </submittedName>
</protein>
<dbReference type="Pfam" id="PF25797">
    <property type="entry name" value="PDF2_C"/>
    <property type="match status" value="1"/>
</dbReference>
<evidence type="ECO:0000256" key="7">
    <source>
        <dbReference type="ARBA" id="ARBA00023163"/>
    </source>
</evidence>
<dbReference type="InterPro" id="IPR042160">
    <property type="entry name" value="HD-Zip_IV"/>
</dbReference>
<evidence type="ECO:0000256" key="2">
    <source>
        <dbReference type="ARBA" id="ARBA00006789"/>
    </source>
</evidence>
<dbReference type="AlphaFoldDB" id="A0AA38SUJ8"/>
<dbReference type="SMART" id="SM00389">
    <property type="entry name" value="HOX"/>
    <property type="match status" value="1"/>
</dbReference>
<evidence type="ECO:0000256" key="8">
    <source>
        <dbReference type="ARBA" id="ARBA00023242"/>
    </source>
</evidence>
<reference evidence="14" key="1">
    <citation type="submission" date="2023-03" db="EMBL/GenBank/DDBJ databases">
        <title>Chromosome-scale reference genome and RAD-based genetic map of yellow starthistle (Centaurea solstitialis) reveal putative structural variation and QTLs associated with invader traits.</title>
        <authorList>
            <person name="Reatini B."/>
            <person name="Cang F.A."/>
            <person name="Jiang Q."/>
            <person name="Mckibben M.T.W."/>
            <person name="Barker M.S."/>
            <person name="Rieseberg L.H."/>
            <person name="Dlugosch K.M."/>
        </authorList>
    </citation>
    <scope>NUCLEOTIDE SEQUENCE</scope>
    <source>
        <strain evidence="14">CAN-66</strain>
        <tissue evidence="14">Leaf</tissue>
    </source>
</reference>
<keyword evidence="5 9" id="KW-0238">DNA-binding</keyword>
<feature type="DNA-binding region" description="Homeobox" evidence="9">
    <location>
        <begin position="28"/>
        <end position="87"/>
    </location>
</feature>
<comment type="subcellular location">
    <subcellularLocation>
        <location evidence="1 9 10">Nucleus</location>
    </subcellularLocation>
</comment>
<dbReference type="Gene3D" id="1.10.10.60">
    <property type="entry name" value="Homeodomain-like"/>
    <property type="match status" value="1"/>
</dbReference>
<dbReference type="FunFam" id="1.10.10.60:FF:000229">
    <property type="entry name" value="Homeobox-leucine zipper protein HDG1"/>
    <property type="match status" value="1"/>
</dbReference>
<keyword evidence="6 9" id="KW-0371">Homeobox</keyword>
<evidence type="ECO:0000256" key="10">
    <source>
        <dbReference type="RuleBase" id="RU000682"/>
    </source>
</evidence>
<accession>A0AA38SUJ8</accession>
<dbReference type="SUPFAM" id="SSF46689">
    <property type="entry name" value="Homeodomain-like"/>
    <property type="match status" value="1"/>
</dbReference>
<dbReference type="GO" id="GO:0005634">
    <property type="term" value="C:nucleus"/>
    <property type="evidence" value="ECO:0007669"/>
    <property type="project" value="UniProtKB-SubCell"/>
</dbReference>
<dbReference type="InterPro" id="IPR017970">
    <property type="entry name" value="Homeobox_CS"/>
</dbReference>
<dbReference type="GO" id="GO:0000981">
    <property type="term" value="F:DNA-binding transcription factor activity, RNA polymerase II-specific"/>
    <property type="evidence" value="ECO:0007669"/>
    <property type="project" value="InterPro"/>
</dbReference>